<proteinExistence type="predicted"/>
<dbReference type="SUPFAM" id="SSF53822">
    <property type="entry name" value="Periplasmic binding protein-like I"/>
    <property type="match status" value="1"/>
</dbReference>
<feature type="domain" description="HTH gntR-type" evidence="5">
    <location>
        <begin position="4"/>
        <end position="72"/>
    </location>
</feature>
<dbReference type="PROSITE" id="PS50949">
    <property type="entry name" value="HTH_GNTR"/>
    <property type="match status" value="1"/>
</dbReference>
<dbReference type="CDD" id="cd07377">
    <property type="entry name" value="WHTH_GntR"/>
    <property type="match status" value="1"/>
</dbReference>
<dbReference type="RefSeq" id="WP_151697872.1">
    <property type="nucleotide sequence ID" value="NZ_BKZP01000021.1"/>
</dbReference>
<keyword evidence="1" id="KW-0678">Repressor</keyword>
<dbReference type="PRINTS" id="PR00035">
    <property type="entry name" value="HTHGNTR"/>
</dbReference>
<keyword evidence="4" id="KW-0804">Transcription</keyword>
<dbReference type="PANTHER" id="PTHR30146">
    <property type="entry name" value="LACI-RELATED TRANSCRIPTIONAL REPRESSOR"/>
    <property type="match status" value="1"/>
</dbReference>
<dbReference type="InterPro" id="IPR028082">
    <property type="entry name" value="Peripla_BP_I"/>
</dbReference>
<gene>
    <name evidence="6" type="primary">rliB</name>
    <name evidence="6" type="ORF">BpJC7_11370</name>
</gene>
<dbReference type="InterPro" id="IPR036390">
    <property type="entry name" value="WH_DNA-bd_sf"/>
</dbReference>
<dbReference type="Gene3D" id="3.40.50.2300">
    <property type="match status" value="2"/>
</dbReference>
<dbReference type="SUPFAM" id="SSF46785">
    <property type="entry name" value="Winged helix' DNA-binding domain"/>
    <property type="match status" value="1"/>
</dbReference>
<evidence type="ECO:0000313" key="7">
    <source>
        <dbReference type="Proteomes" id="UP000391919"/>
    </source>
</evidence>
<dbReference type="AlphaFoldDB" id="A0A5J4JLF2"/>
<dbReference type="GO" id="GO:0003700">
    <property type="term" value="F:DNA-binding transcription factor activity"/>
    <property type="evidence" value="ECO:0007669"/>
    <property type="project" value="InterPro"/>
</dbReference>
<dbReference type="PANTHER" id="PTHR30146:SF95">
    <property type="entry name" value="RIBOSE OPERON REPRESSOR"/>
    <property type="match status" value="1"/>
</dbReference>
<dbReference type="Pfam" id="PF13407">
    <property type="entry name" value="Peripla_BP_4"/>
    <property type="match status" value="1"/>
</dbReference>
<keyword evidence="7" id="KW-1185">Reference proteome</keyword>
<name>A0A5J4JLF2_9BACI</name>
<evidence type="ECO:0000256" key="1">
    <source>
        <dbReference type="ARBA" id="ARBA00022491"/>
    </source>
</evidence>
<accession>A0A5J4JLF2</accession>
<sequence>MENKPIYQQIHDDLVQKIERGFYQPHDQVPSEKELCEKYNVSRITAKKALDLISSEGYIERKPGKGSFVKPSPIVKHGTSSSKKTIACILTEFRDFANKMLHVIETAVSSRGDHLILKLTHGKGELEKKYIKDLIDEVDGFIIMPAQNQYFNEEILKLVVRKIPLVLVDRILKGIPTVFVGTNNIRSSELLISTLIEQGKKRIGIITPNEKGTSSVEDRITGWENALLKYNLVPDKALRLSNITSTIPSNDSEKNIADDLDHIKQYLRDNKGKIDAIFAVEYNILLLVEQAIKELHDKPFQSIELVCFDAPSSKYFPKHHYTHIMQNEKKIGEIAVEKLYEMFTEPLPPQEILVDGILILKDQ</sequence>
<dbReference type="FunFam" id="1.10.10.10:FF:000079">
    <property type="entry name" value="GntR family transcriptional regulator"/>
    <property type="match status" value="1"/>
</dbReference>
<comment type="caution">
    <text evidence="6">The sequence shown here is derived from an EMBL/GenBank/DDBJ whole genome shotgun (WGS) entry which is preliminary data.</text>
</comment>
<evidence type="ECO:0000259" key="5">
    <source>
        <dbReference type="PROSITE" id="PS50949"/>
    </source>
</evidence>
<evidence type="ECO:0000256" key="3">
    <source>
        <dbReference type="ARBA" id="ARBA00023125"/>
    </source>
</evidence>
<dbReference type="EMBL" id="BKZQ01000011">
    <property type="protein sequence ID" value="GER69834.1"/>
    <property type="molecule type" value="Genomic_DNA"/>
</dbReference>
<dbReference type="GO" id="GO:0000976">
    <property type="term" value="F:transcription cis-regulatory region binding"/>
    <property type="evidence" value="ECO:0007669"/>
    <property type="project" value="TreeGrafter"/>
</dbReference>
<keyword evidence="2" id="KW-0805">Transcription regulation</keyword>
<dbReference type="SMART" id="SM00345">
    <property type="entry name" value="HTH_GNTR"/>
    <property type="match status" value="1"/>
</dbReference>
<dbReference type="Proteomes" id="UP000391919">
    <property type="component" value="Unassembled WGS sequence"/>
</dbReference>
<evidence type="ECO:0000256" key="4">
    <source>
        <dbReference type="ARBA" id="ARBA00023163"/>
    </source>
</evidence>
<reference evidence="6 7" key="1">
    <citation type="submission" date="2019-09" db="EMBL/GenBank/DDBJ databases">
        <title>Draft genome sequence of Bacillus sp. JC-7.</title>
        <authorList>
            <person name="Tanaka N."/>
            <person name="Shiwa Y."/>
            <person name="Fujita N."/>
            <person name="Tanasupawat S."/>
        </authorList>
    </citation>
    <scope>NUCLEOTIDE SEQUENCE [LARGE SCALE GENOMIC DNA]</scope>
    <source>
        <strain evidence="6 7">JC-7</strain>
    </source>
</reference>
<keyword evidence="3" id="KW-0238">DNA-binding</keyword>
<evidence type="ECO:0000313" key="6">
    <source>
        <dbReference type="EMBL" id="GER69834.1"/>
    </source>
</evidence>
<organism evidence="6 7">
    <name type="scientific">Weizmannia acidilactici</name>
    <dbReference type="NCBI Taxonomy" id="2607726"/>
    <lineage>
        <taxon>Bacteria</taxon>
        <taxon>Bacillati</taxon>
        <taxon>Bacillota</taxon>
        <taxon>Bacilli</taxon>
        <taxon>Bacillales</taxon>
        <taxon>Bacillaceae</taxon>
        <taxon>Heyndrickxia</taxon>
    </lineage>
</organism>
<evidence type="ECO:0000256" key="2">
    <source>
        <dbReference type="ARBA" id="ARBA00023015"/>
    </source>
</evidence>
<dbReference type="Gene3D" id="1.10.10.10">
    <property type="entry name" value="Winged helix-like DNA-binding domain superfamily/Winged helix DNA-binding domain"/>
    <property type="match status" value="1"/>
</dbReference>
<dbReference type="InterPro" id="IPR036388">
    <property type="entry name" value="WH-like_DNA-bd_sf"/>
</dbReference>
<protein>
    <submittedName>
        <fullName evidence="6">Transcriptional regulator</fullName>
    </submittedName>
</protein>
<dbReference type="InterPro" id="IPR000524">
    <property type="entry name" value="Tscrpt_reg_HTH_GntR"/>
</dbReference>
<dbReference type="Pfam" id="PF00392">
    <property type="entry name" value="GntR"/>
    <property type="match status" value="1"/>
</dbReference>
<dbReference type="InterPro" id="IPR025997">
    <property type="entry name" value="SBP_2_dom"/>
</dbReference>